<evidence type="ECO:0000313" key="13">
    <source>
        <dbReference type="Proteomes" id="UP000290900"/>
    </source>
</evidence>
<organism evidence="12 13">
    <name type="scientific">Brettanomyces naardenensis</name>
    <name type="common">Yeast</name>
    <dbReference type="NCBI Taxonomy" id="13370"/>
    <lineage>
        <taxon>Eukaryota</taxon>
        <taxon>Fungi</taxon>
        <taxon>Dikarya</taxon>
        <taxon>Ascomycota</taxon>
        <taxon>Saccharomycotina</taxon>
        <taxon>Pichiomycetes</taxon>
        <taxon>Pichiales</taxon>
        <taxon>Pichiaceae</taxon>
        <taxon>Brettanomyces</taxon>
    </lineage>
</organism>
<keyword evidence="7 10" id="KW-0472">Membrane</keyword>
<evidence type="ECO:0000256" key="6">
    <source>
        <dbReference type="ARBA" id="ARBA00023128"/>
    </source>
</evidence>
<evidence type="ECO:0000256" key="9">
    <source>
        <dbReference type="ARBA" id="ARBA00025413"/>
    </source>
</evidence>
<dbReference type="Pfam" id="PF07960">
    <property type="entry name" value="CBP4"/>
    <property type="match status" value="1"/>
</dbReference>
<evidence type="ECO:0000256" key="10">
    <source>
        <dbReference type="RuleBase" id="RU368005"/>
    </source>
</evidence>
<comment type="subcellular location">
    <subcellularLocation>
        <location evidence="1 10">Mitochondrion inner membrane</location>
        <topology evidence="1 10">Single-pass membrane protein</topology>
    </subcellularLocation>
</comment>
<comment type="function">
    <text evidence="9 10">Essential for the assembly of ubiquinol-cytochrome c reductase. It has a direct effect on the correct occurrence of the Rieske protein, core 4, core 5 and apocytochrome b.</text>
</comment>
<evidence type="ECO:0000256" key="5">
    <source>
        <dbReference type="ARBA" id="ARBA00022989"/>
    </source>
</evidence>
<keyword evidence="11" id="KW-0175">Coiled coil</keyword>
<keyword evidence="3 10" id="KW-0812">Transmembrane</keyword>
<evidence type="ECO:0000256" key="11">
    <source>
        <dbReference type="SAM" id="Coils"/>
    </source>
</evidence>
<feature type="coiled-coil region" evidence="11">
    <location>
        <begin position="111"/>
        <end position="138"/>
    </location>
</feature>
<comment type="similarity">
    <text evidence="2 10">Belongs to the CBP4 family.</text>
</comment>
<evidence type="ECO:0000256" key="8">
    <source>
        <dbReference type="ARBA" id="ARBA00023186"/>
    </source>
</evidence>
<evidence type="ECO:0000256" key="3">
    <source>
        <dbReference type="ARBA" id="ARBA00022692"/>
    </source>
</evidence>
<evidence type="ECO:0000256" key="1">
    <source>
        <dbReference type="ARBA" id="ARBA00004434"/>
    </source>
</evidence>
<keyword evidence="13" id="KW-1185">Reference proteome</keyword>
<name>A0A448YND8_BRENA</name>
<proteinExistence type="inferred from homology"/>
<keyword evidence="5 10" id="KW-1133">Transmembrane helix</keyword>
<evidence type="ECO:0000256" key="7">
    <source>
        <dbReference type="ARBA" id="ARBA00023136"/>
    </source>
</evidence>
<gene>
    <name evidence="12" type="ORF">BRENAR_LOCUS3142</name>
</gene>
<sequence length="143" mass="16597">MDPVSKSQWIRSLAWGGGIVGLGYVLFKFTTPTPEQLLAKMSPELRADVEKNRALRMKEQEELIKVVKETSKSNDPIWMTGSIANPWDKDFKKTADSLLVKKQDFERARAEEKQKKVLSALKEDIKKTEELEAKEKERRGWFW</sequence>
<dbReference type="InterPro" id="IPR012420">
    <property type="entry name" value="Cbp4"/>
</dbReference>
<keyword evidence="4 10" id="KW-0999">Mitochondrion inner membrane</keyword>
<dbReference type="STRING" id="13370.A0A448YND8"/>
<evidence type="ECO:0000313" key="12">
    <source>
        <dbReference type="EMBL" id="VEU22411.1"/>
    </source>
</evidence>
<dbReference type="FunCoup" id="A0A448YND8">
    <property type="interactions" value="47"/>
</dbReference>
<dbReference type="Proteomes" id="UP000290900">
    <property type="component" value="Unassembled WGS sequence"/>
</dbReference>
<protein>
    <recommendedName>
        <fullName evidence="10">Cytochrome b mRNA-processing protein 4</fullName>
    </recommendedName>
</protein>
<dbReference type="PANTHER" id="PTHR28202">
    <property type="entry name" value="ASSEMBLY FACTOR CBP4"/>
    <property type="match status" value="1"/>
</dbReference>
<evidence type="ECO:0000256" key="2">
    <source>
        <dbReference type="ARBA" id="ARBA00006780"/>
    </source>
</evidence>
<feature type="transmembrane region" description="Helical" evidence="10">
    <location>
        <begin position="12"/>
        <end position="31"/>
    </location>
</feature>
<accession>A0A448YND8</accession>
<dbReference type="GO" id="GO:0005743">
    <property type="term" value="C:mitochondrial inner membrane"/>
    <property type="evidence" value="ECO:0007669"/>
    <property type="project" value="UniProtKB-SubCell"/>
</dbReference>
<reference evidence="12 13" key="1">
    <citation type="submission" date="2018-12" db="EMBL/GenBank/DDBJ databases">
        <authorList>
            <person name="Tiukova I."/>
            <person name="Dainat J."/>
        </authorList>
    </citation>
    <scope>NUCLEOTIDE SEQUENCE [LARGE SCALE GENOMIC DNA]</scope>
</reference>
<dbReference type="InParanoid" id="A0A448YND8"/>
<evidence type="ECO:0000256" key="4">
    <source>
        <dbReference type="ARBA" id="ARBA00022792"/>
    </source>
</evidence>
<dbReference type="OrthoDB" id="5576752at2759"/>
<dbReference type="EMBL" id="CAACVR010000023">
    <property type="protein sequence ID" value="VEU22411.1"/>
    <property type="molecule type" value="Genomic_DNA"/>
</dbReference>
<dbReference type="PANTHER" id="PTHR28202:SF1">
    <property type="entry name" value="ASSEMBLY FACTOR CBP4"/>
    <property type="match status" value="1"/>
</dbReference>
<dbReference type="GO" id="GO:0034551">
    <property type="term" value="P:mitochondrial respiratory chain complex III assembly"/>
    <property type="evidence" value="ECO:0007669"/>
    <property type="project" value="TreeGrafter"/>
</dbReference>
<keyword evidence="6 10" id="KW-0496">Mitochondrion</keyword>
<keyword evidence="8 10" id="KW-0143">Chaperone</keyword>
<dbReference type="AlphaFoldDB" id="A0A448YND8"/>